<evidence type="ECO:0000313" key="2">
    <source>
        <dbReference type="EMBL" id="MDC0671222.1"/>
    </source>
</evidence>
<keyword evidence="1" id="KW-1133">Transmembrane helix</keyword>
<dbReference type="RefSeq" id="WP_272001326.1">
    <property type="nucleotide sequence ID" value="NZ_JAQNDN010000014.1"/>
</dbReference>
<evidence type="ECO:0000313" key="3">
    <source>
        <dbReference type="Proteomes" id="UP001217838"/>
    </source>
</evidence>
<keyword evidence="1" id="KW-0812">Transmembrane</keyword>
<feature type="transmembrane region" description="Helical" evidence="1">
    <location>
        <begin position="79"/>
        <end position="99"/>
    </location>
</feature>
<dbReference type="Proteomes" id="UP001217838">
    <property type="component" value="Unassembled WGS sequence"/>
</dbReference>
<dbReference type="EMBL" id="JAQNDN010000014">
    <property type="protein sequence ID" value="MDC0671222.1"/>
    <property type="molecule type" value="Genomic_DNA"/>
</dbReference>
<gene>
    <name evidence="2" type="ORF">POL58_25925</name>
</gene>
<feature type="transmembrane region" description="Helical" evidence="1">
    <location>
        <begin position="46"/>
        <end position="67"/>
    </location>
</feature>
<keyword evidence="1" id="KW-0472">Membrane</keyword>
<keyword evidence="3" id="KW-1185">Reference proteome</keyword>
<organism evidence="2 3">
    <name type="scientific">Nannocystis radixulma</name>
    <dbReference type="NCBI Taxonomy" id="2995305"/>
    <lineage>
        <taxon>Bacteria</taxon>
        <taxon>Pseudomonadati</taxon>
        <taxon>Myxococcota</taxon>
        <taxon>Polyangia</taxon>
        <taxon>Nannocystales</taxon>
        <taxon>Nannocystaceae</taxon>
        <taxon>Nannocystis</taxon>
    </lineage>
</organism>
<reference evidence="2 3" key="1">
    <citation type="submission" date="2022-11" db="EMBL/GenBank/DDBJ databases">
        <title>Minimal conservation of predation-associated metabolite biosynthetic gene clusters underscores biosynthetic potential of Myxococcota including descriptions for ten novel species: Archangium lansinium sp. nov., Myxococcus landrumus sp. nov., Nannocystis bai.</title>
        <authorList>
            <person name="Ahearne A."/>
            <person name="Stevens C."/>
            <person name="Dowd S."/>
        </authorList>
    </citation>
    <scope>NUCLEOTIDE SEQUENCE [LARGE SCALE GENOMIC DNA]</scope>
    <source>
        <strain evidence="2 3">NCELM</strain>
    </source>
</reference>
<comment type="caution">
    <text evidence="2">The sequence shown here is derived from an EMBL/GenBank/DDBJ whole genome shotgun (WGS) entry which is preliminary data.</text>
</comment>
<proteinExistence type="predicted"/>
<sequence>MSRTFTRERCIPWLFSQAGVQLDEEPEQVAPSVDGLRARIPRPAALGLRFTGLASLFAAAVVLMTGARPARAEGEATSASARTITGYTLGGLGVGAFVVGRRIGRSAPGLAVLCAGREAELDPESMTALVGGARTRMAQTAWPEGQVWLISEAPLSDEHKAHAAGLKVRCYTPVNGRITEV</sequence>
<name>A0ABT5BAR8_9BACT</name>
<protein>
    <submittedName>
        <fullName evidence="2">Uncharacterized protein</fullName>
    </submittedName>
</protein>
<evidence type="ECO:0000256" key="1">
    <source>
        <dbReference type="SAM" id="Phobius"/>
    </source>
</evidence>
<accession>A0ABT5BAR8</accession>